<dbReference type="RefSeq" id="WP_116878274.1">
    <property type="nucleotide sequence ID" value="NZ_CP031733.1"/>
</dbReference>
<evidence type="ECO:0000313" key="4">
    <source>
        <dbReference type="EMBL" id="AXQ79638.1"/>
    </source>
</evidence>
<keyword evidence="2" id="KW-1133">Transmembrane helix</keyword>
<evidence type="ECO:0000313" key="5">
    <source>
        <dbReference type="EMBL" id="RFU51047.1"/>
    </source>
</evidence>
<dbReference type="InterPro" id="IPR003675">
    <property type="entry name" value="Rce1/LyrA-like_dom"/>
</dbReference>
<reference evidence="6 8" key="2">
    <citation type="submission" date="2018-08" db="EMBL/GenBank/DDBJ databases">
        <title>Draft genome of Streptococcus sp. nov. Z1.</title>
        <authorList>
            <person name="Tian Z."/>
        </authorList>
    </citation>
    <scope>NUCLEOTIDE SEQUENCE [LARGE SCALE GENOMIC DNA]</scope>
    <source>
        <strain evidence="6">Z1</strain>
        <strain evidence="8">Z1(2018)</strain>
    </source>
</reference>
<dbReference type="Proteomes" id="UP000246115">
    <property type="component" value="Chromosome"/>
</dbReference>
<evidence type="ECO:0000313" key="6">
    <source>
        <dbReference type="EMBL" id="RFU53091.1"/>
    </source>
</evidence>
<evidence type="ECO:0000313" key="7">
    <source>
        <dbReference type="Proteomes" id="UP000246115"/>
    </source>
</evidence>
<accession>A0A372KLC1</accession>
<dbReference type="PANTHER" id="PTHR35797:SF1">
    <property type="entry name" value="PROTEASE"/>
    <property type="match status" value="1"/>
</dbReference>
<gene>
    <name evidence="4" type="ORF">DDV21_011485</name>
    <name evidence="5" type="ORF">DDV22_05565</name>
    <name evidence="6" type="ORF">DDV23_06360</name>
</gene>
<feature type="transmembrane region" description="Helical" evidence="2">
    <location>
        <begin position="35"/>
        <end position="54"/>
    </location>
</feature>
<proteinExistence type="inferred from homology"/>
<dbReference type="EMBL" id="QVQY01000011">
    <property type="protein sequence ID" value="RFU51047.1"/>
    <property type="molecule type" value="Genomic_DNA"/>
</dbReference>
<dbReference type="GO" id="GO:0004175">
    <property type="term" value="F:endopeptidase activity"/>
    <property type="evidence" value="ECO:0007669"/>
    <property type="project" value="UniProtKB-ARBA"/>
</dbReference>
<dbReference type="EMBL" id="QVQZ01000012">
    <property type="protein sequence ID" value="RFU53091.1"/>
    <property type="molecule type" value="Genomic_DNA"/>
</dbReference>
<dbReference type="Pfam" id="PF02517">
    <property type="entry name" value="Rce1-like"/>
    <property type="match status" value="1"/>
</dbReference>
<feature type="transmembrane region" description="Helical" evidence="2">
    <location>
        <begin position="176"/>
        <end position="196"/>
    </location>
</feature>
<keyword evidence="6" id="KW-0378">Hydrolase</keyword>
<organism evidence="6 8">
    <name type="scientific">Streptococcus chenjunshii</name>
    <dbReference type="NCBI Taxonomy" id="2173853"/>
    <lineage>
        <taxon>Bacteria</taxon>
        <taxon>Bacillati</taxon>
        <taxon>Bacillota</taxon>
        <taxon>Bacilli</taxon>
        <taxon>Lactobacillales</taxon>
        <taxon>Streptococcaceae</taxon>
        <taxon>Streptococcus</taxon>
    </lineage>
</organism>
<reference evidence="7" key="3">
    <citation type="submission" date="2018-08" db="EMBL/GenBank/DDBJ databases">
        <title>Streptococcus chenjunshii sp. nov., isolated from stools sample of the Tibetan antelope in the Qinghai-Tibet plateau, China.</title>
        <authorList>
            <person name="Tian Z."/>
        </authorList>
    </citation>
    <scope>NUCLEOTIDE SEQUENCE [LARGE SCALE GENOMIC DNA]</scope>
    <source>
        <strain evidence="7">Z15</strain>
    </source>
</reference>
<feature type="transmembrane region" description="Helical" evidence="2">
    <location>
        <begin position="131"/>
        <end position="155"/>
    </location>
</feature>
<evidence type="ECO:0000313" key="8">
    <source>
        <dbReference type="Proteomes" id="UP000262901"/>
    </source>
</evidence>
<dbReference type="GO" id="GO:0006508">
    <property type="term" value="P:proteolysis"/>
    <property type="evidence" value="ECO:0007669"/>
    <property type="project" value="UniProtKB-KW"/>
</dbReference>
<name>A0A372KLC1_9STRE</name>
<dbReference type="Proteomes" id="UP000264056">
    <property type="component" value="Unassembled WGS sequence"/>
</dbReference>
<dbReference type="Proteomes" id="UP000262901">
    <property type="component" value="Unassembled WGS sequence"/>
</dbReference>
<dbReference type="KEGG" id="schj:DDV21_011485"/>
<dbReference type="PANTHER" id="PTHR35797">
    <property type="entry name" value="PROTEASE-RELATED"/>
    <property type="match status" value="1"/>
</dbReference>
<evidence type="ECO:0000256" key="2">
    <source>
        <dbReference type="SAM" id="Phobius"/>
    </source>
</evidence>
<keyword evidence="6" id="KW-0645">Protease</keyword>
<reference evidence="5 9" key="1">
    <citation type="submission" date="2018-08" db="EMBL/GenBank/DDBJ databases">
        <title>Draft genome of Streptococcus sp .nov. Z2.</title>
        <authorList>
            <person name="Tian Z."/>
        </authorList>
    </citation>
    <scope>NUCLEOTIDE SEQUENCE [LARGE SCALE GENOMIC DNA]</scope>
    <source>
        <strain evidence="5 9">Z2</strain>
    </source>
</reference>
<comment type="similarity">
    <text evidence="1">Belongs to the UPF0177 family.</text>
</comment>
<keyword evidence="6" id="KW-0482">Metalloprotease</keyword>
<feature type="transmembrane region" description="Helical" evidence="2">
    <location>
        <begin position="202"/>
        <end position="227"/>
    </location>
</feature>
<protein>
    <submittedName>
        <fullName evidence="6">CPBP family intramembrane metalloprotease</fullName>
    </submittedName>
</protein>
<feature type="domain" description="CAAX prenyl protease 2/Lysostaphin resistance protein A-like" evidence="3">
    <location>
        <begin position="144"/>
        <end position="246"/>
    </location>
</feature>
<dbReference type="InterPro" id="IPR042150">
    <property type="entry name" value="MmRce1-like"/>
</dbReference>
<dbReference type="EMBL" id="CP031733">
    <property type="protein sequence ID" value="AXQ79638.1"/>
    <property type="molecule type" value="Genomic_DNA"/>
</dbReference>
<feature type="transmembrane region" description="Helical" evidence="2">
    <location>
        <begin position="7"/>
        <end position="29"/>
    </location>
</feature>
<keyword evidence="2" id="KW-0812">Transmembrane</keyword>
<keyword evidence="2" id="KW-0472">Membrane</keyword>
<evidence type="ECO:0000256" key="1">
    <source>
        <dbReference type="ARBA" id="ARBA00009067"/>
    </source>
</evidence>
<sequence length="294" mass="33345">MNKTKAFHIYLFSAFVPAWILQICAGFFYQSSGANLFYTVLLLLAMYSPFLGVLTAKMPLKDMGWQIHLKDKKWLFFLTAWFLPVILAVLGAAIYFLIKPQAFDSNASYLMSQYTGEQSADLKAQGLTPQVLAYLSVISAMTYAPFINMLFALGEEVGWRGFMHTYLKEKYGPKKGIIYSGLIWGVWHWPIMLFGYEYGTDYWGYPVLGGLLFLVFTVCFGILLDWIFVRTGSIWGPSLMHGSANAAVFGLYFLNAAFKDDLIFGPLPIGLLGGIPLLLFSLYLYYNIYFKTNR</sequence>
<evidence type="ECO:0000313" key="9">
    <source>
        <dbReference type="Proteomes" id="UP000264056"/>
    </source>
</evidence>
<accession>A0A346NF43</accession>
<evidence type="ECO:0000259" key="3">
    <source>
        <dbReference type="Pfam" id="PF02517"/>
    </source>
</evidence>
<reference evidence="4" key="4">
    <citation type="journal article" date="2019" name="Int. J. Syst. Evol. Microbiol.">
        <title>Streptococcus chenjunshii sp. nov. isolated from feces of Tibetan antelopes.</title>
        <authorList>
            <person name="Tian Z."/>
            <person name="Lu S."/>
            <person name="Jin D."/>
            <person name="Yang J."/>
            <person name="Pu J."/>
            <person name="Lai X.H."/>
            <person name="Bai X.N."/>
            <person name="Wu X.M."/>
            <person name="Li J."/>
            <person name="Wang S."/>
            <person name="Xu J."/>
        </authorList>
    </citation>
    <scope>NUCLEOTIDE SEQUENCE</scope>
    <source>
        <strain evidence="4">Z15</strain>
    </source>
</reference>
<feature type="transmembrane region" description="Helical" evidence="2">
    <location>
        <begin position="74"/>
        <end position="98"/>
    </location>
</feature>
<dbReference type="OrthoDB" id="9777755at2"/>
<dbReference type="GO" id="GO:0080120">
    <property type="term" value="P:CAAX-box protein maturation"/>
    <property type="evidence" value="ECO:0007669"/>
    <property type="project" value="UniProtKB-ARBA"/>
</dbReference>
<dbReference type="GO" id="GO:0008237">
    <property type="term" value="F:metallopeptidase activity"/>
    <property type="evidence" value="ECO:0007669"/>
    <property type="project" value="UniProtKB-KW"/>
</dbReference>
<feature type="transmembrane region" description="Helical" evidence="2">
    <location>
        <begin position="264"/>
        <end position="286"/>
    </location>
</feature>
<feature type="transmembrane region" description="Helical" evidence="2">
    <location>
        <begin position="239"/>
        <end position="258"/>
    </location>
</feature>
<dbReference type="AlphaFoldDB" id="A0A372KLC1"/>
<keyword evidence="9" id="KW-1185">Reference proteome</keyword>